<dbReference type="EMBL" id="KV010666">
    <property type="protein sequence ID" value="KZV27127.1"/>
    <property type="molecule type" value="Genomic_DNA"/>
</dbReference>
<gene>
    <name evidence="1" type="ORF">F511_31159</name>
</gene>
<dbReference type="AlphaFoldDB" id="A0A2Z7B6D6"/>
<proteinExistence type="predicted"/>
<keyword evidence="2" id="KW-1185">Reference proteome</keyword>
<dbReference type="Proteomes" id="UP000250235">
    <property type="component" value="Unassembled WGS sequence"/>
</dbReference>
<evidence type="ECO:0000313" key="1">
    <source>
        <dbReference type="EMBL" id="KZV27127.1"/>
    </source>
</evidence>
<evidence type="ECO:0000313" key="2">
    <source>
        <dbReference type="Proteomes" id="UP000250235"/>
    </source>
</evidence>
<protein>
    <submittedName>
        <fullName evidence="1">Disease resistance protein</fullName>
    </submittedName>
</protein>
<name>A0A2Z7B6D6_9LAMI</name>
<sequence>MNSKDKMQMLCMKNGTTAEGYNRIRERRIIKHSSTGSAMNGGHWKLKSKPKVRSYQLIEALPETANTRLLVLLCDPTSSLPQLTKVVSIETATLKECSATGLAQNRDGKRRESSKKSYVEQCLGKLKSKPKVRSYQLIEALPETANTRLLVLLCDPTSSLPQLTKVVSIETATLKECSATGLAQNRDGKRRESSKKSYVEQCLGFETKIGNRGKYLLSIGEPIIENSSQVLY</sequence>
<reference evidence="1 2" key="1">
    <citation type="journal article" date="2015" name="Proc. Natl. Acad. Sci. U.S.A.">
        <title>The resurrection genome of Boea hygrometrica: A blueprint for survival of dehydration.</title>
        <authorList>
            <person name="Xiao L."/>
            <person name="Yang G."/>
            <person name="Zhang L."/>
            <person name="Yang X."/>
            <person name="Zhao S."/>
            <person name="Ji Z."/>
            <person name="Zhou Q."/>
            <person name="Hu M."/>
            <person name="Wang Y."/>
            <person name="Chen M."/>
            <person name="Xu Y."/>
            <person name="Jin H."/>
            <person name="Xiao X."/>
            <person name="Hu G."/>
            <person name="Bao F."/>
            <person name="Hu Y."/>
            <person name="Wan P."/>
            <person name="Li L."/>
            <person name="Deng X."/>
            <person name="Kuang T."/>
            <person name="Xiang C."/>
            <person name="Zhu J.K."/>
            <person name="Oliver M.J."/>
            <person name="He Y."/>
        </authorList>
    </citation>
    <scope>NUCLEOTIDE SEQUENCE [LARGE SCALE GENOMIC DNA]</scope>
    <source>
        <strain evidence="2">cv. XS01</strain>
    </source>
</reference>
<accession>A0A2Z7B6D6</accession>
<organism evidence="1 2">
    <name type="scientific">Dorcoceras hygrometricum</name>
    <dbReference type="NCBI Taxonomy" id="472368"/>
    <lineage>
        <taxon>Eukaryota</taxon>
        <taxon>Viridiplantae</taxon>
        <taxon>Streptophyta</taxon>
        <taxon>Embryophyta</taxon>
        <taxon>Tracheophyta</taxon>
        <taxon>Spermatophyta</taxon>
        <taxon>Magnoliopsida</taxon>
        <taxon>eudicotyledons</taxon>
        <taxon>Gunneridae</taxon>
        <taxon>Pentapetalae</taxon>
        <taxon>asterids</taxon>
        <taxon>lamiids</taxon>
        <taxon>Lamiales</taxon>
        <taxon>Gesneriaceae</taxon>
        <taxon>Didymocarpoideae</taxon>
        <taxon>Trichosporeae</taxon>
        <taxon>Loxocarpinae</taxon>
        <taxon>Dorcoceras</taxon>
    </lineage>
</organism>